<dbReference type="EMBL" id="JAMSHT010000001">
    <property type="protein sequence ID" value="MCM8558130.1"/>
    <property type="molecule type" value="Genomic_DNA"/>
</dbReference>
<feature type="transmembrane region" description="Helical" evidence="6">
    <location>
        <begin position="183"/>
        <end position="202"/>
    </location>
</feature>
<dbReference type="PANTHER" id="PTHR32322:SF2">
    <property type="entry name" value="EAMA DOMAIN-CONTAINING PROTEIN"/>
    <property type="match status" value="1"/>
</dbReference>
<evidence type="ECO:0000256" key="1">
    <source>
        <dbReference type="ARBA" id="ARBA00004141"/>
    </source>
</evidence>
<proteinExistence type="inferred from homology"/>
<dbReference type="Pfam" id="PF00892">
    <property type="entry name" value="EamA"/>
    <property type="match status" value="2"/>
</dbReference>
<dbReference type="InterPro" id="IPR050638">
    <property type="entry name" value="AA-Vitamin_Transporters"/>
</dbReference>
<dbReference type="GO" id="GO:0016020">
    <property type="term" value="C:membrane"/>
    <property type="evidence" value="ECO:0007669"/>
    <property type="project" value="UniProtKB-SubCell"/>
</dbReference>
<feature type="transmembrane region" description="Helical" evidence="6">
    <location>
        <begin position="95"/>
        <end position="116"/>
    </location>
</feature>
<feature type="transmembrane region" description="Helical" evidence="6">
    <location>
        <begin position="68"/>
        <end position="89"/>
    </location>
</feature>
<dbReference type="RefSeq" id="WP_252114803.1">
    <property type="nucleotide sequence ID" value="NZ_JAMSHT010000001.1"/>
</dbReference>
<evidence type="ECO:0000313" key="9">
    <source>
        <dbReference type="Proteomes" id="UP001155128"/>
    </source>
</evidence>
<dbReference type="Proteomes" id="UP001155128">
    <property type="component" value="Unassembled WGS sequence"/>
</dbReference>
<name>A0A9X2J3K2_9SPHN</name>
<protein>
    <submittedName>
        <fullName evidence="8">DMT family transporter</fullName>
    </submittedName>
</protein>
<evidence type="ECO:0000256" key="3">
    <source>
        <dbReference type="ARBA" id="ARBA00022692"/>
    </source>
</evidence>
<comment type="subcellular location">
    <subcellularLocation>
        <location evidence="1">Membrane</location>
        <topology evidence="1">Multi-pass membrane protein</topology>
    </subcellularLocation>
</comment>
<keyword evidence="4 6" id="KW-1133">Transmembrane helix</keyword>
<feature type="transmembrane region" description="Helical" evidence="6">
    <location>
        <begin position="40"/>
        <end position="56"/>
    </location>
</feature>
<evidence type="ECO:0000256" key="6">
    <source>
        <dbReference type="SAM" id="Phobius"/>
    </source>
</evidence>
<feature type="transmembrane region" description="Helical" evidence="6">
    <location>
        <begin position="240"/>
        <end position="260"/>
    </location>
</feature>
<dbReference type="AlphaFoldDB" id="A0A9X2J3K2"/>
<feature type="domain" description="EamA" evidence="7">
    <location>
        <begin position="15"/>
        <end position="140"/>
    </location>
</feature>
<feature type="domain" description="EamA" evidence="7">
    <location>
        <begin position="152"/>
        <end position="282"/>
    </location>
</feature>
<dbReference type="PANTHER" id="PTHR32322">
    <property type="entry name" value="INNER MEMBRANE TRANSPORTER"/>
    <property type="match status" value="1"/>
</dbReference>
<keyword evidence="9" id="KW-1185">Reference proteome</keyword>
<dbReference type="PROSITE" id="PS51257">
    <property type="entry name" value="PROKAR_LIPOPROTEIN"/>
    <property type="match status" value="1"/>
</dbReference>
<evidence type="ECO:0000313" key="8">
    <source>
        <dbReference type="EMBL" id="MCM8558130.1"/>
    </source>
</evidence>
<sequence>MEERRIEPLPFAALLVGSCALAFGPWLVRSVDVGPVAAGFWRFALGGLFLAVIAGARGRKLLAPSRGMLSLLALAGFFFAADIAAWHYGIHLTKLANSVLFGNSGSFFFALYGLWILRKRPHWTQALAVLLAGSGVVLLFWGSLELGPENVRGDLLCLLAGLLYAGYLIAIEKARRSLDALTSLAWASGFGAICLLLFALALGETIMPRDWGPVIILALSSQVLGQGLLVYAIGRLPALVVGLGLLTQPVIAGTIGWMVYGEAFTLIDWTGAIFIACALVLVRLRETAVRPT</sequence>
<evidence type="ECO:0000256" key="4">
    <source>
        <dbReference type="ARBA" id="ARBA00022989"/>
    </source>
</evidence>
<accession>A0A9X2J3K2</accession>
<feature type="transmembrane region" description="Helical" evidence="6">
    <location>
        <begin position="266"/>
        <end position="284"/>
    </location>
</feature>
<organism evidence="8 9">
    <name type="scientific">Sphingomicrobium sediminis</name>
    <dbReference type="NCBI Taxonomy" id="2950949"/>
    <lineage>
        <taxon>Bacteria</taxon>
        <taxon>Pseudomonadati</taxon>
        <taxon>Pseudomonadota</taxon>
        <taxon>Alphaproteobacteria</taxon>
        <taxon>Sphingomonadales</taxon>
        <taxon>Sphingomonadaceae</taxon>
        <taxon>Sphingomicrobium</taxon>
    </lineage>
</organism>
<gene>
    <name evidence="8" type="ORF">NDO55_09880</name>
</gene>
<dbReference type="InterPro" id="IPR000620">
    <property type="entry name" value="EamA_dom"/>
</dbReference>
<comment type="similarity">
    <text evidence="2">Belongs to the EamA transporter family.</text>
</comment>
<keyword evidence="5 6" id="KW-0472">Membrane</keyword>
<dbReference type="SUPFAM" id="SSF103481">
    <property type="entry name" value="Multidrug resistance efflux transporter EmrE"/>
    <property type="match status" value="2"/>
</dbReference>
<keyword evidence="3 6" id="KW-0812">Transmembrane</keyword>
<feature type="transmembrane region" description="Helical" evidence="6">
    <location>
        <begin position="153"/>
        <end position="171"/>
    </location>
</feature>
<evidence type="ECO:0000256" key="2">
    <source>
        <dbReference type="ARBA" id="ARBA00007362"/>
    </source>
</evidence>
<feature type="transmembrane region" description="Helical" evidence="6">
    <location>
        <begin position="123"/>
        <end position="141"/>
    </location>
</feature>
<feature type="transmembrane region" description="Helical" evidence="6">
    <location>
        <begin position="214"/>
        <end position="233"/>
    </location>
</feature>
<evidence type="ECO:0000256" key="5">
    <source>
        <dbReference type="ARBA" id="ARBA00023136"/>
    </source>
</evidence>
<reference evidence="8" key="1">
    <citation type="submission" date="2022-06" db="EMBL/GenBank/DDBJ databases">
        <title>Sphingomicrobium sedimins sp. nov., a marine bacterium isolated from tidal flat.</title>
        <authorList>
            <person name="Kim C.-H."/>
            <person name="Yoo Y."/>
            <person name="Kim J.-J."/>
        </authorList>
    </citation>
    <scope>NUCLEOTIDE SEQUENCE</scope>
    <source>
        <strain evidence="8">GRR-S6-50</strain>
    </source>
</reference>
<dbReference type="InterPro" id="IPR037185">
    <property type="entry name" value="EmrE-like"/>
</dbReference>
<comment type="caution">
    <text evidence="8">The sequence shown here is derived from an EMBL/GenBank/DDBJ whole genome shotgun (WGS) entry which is preliminary data.</text>
</comment>
<evidence type="ECO:0000259" key="7">
    <source>
        <dbReference type="Pfam" id="PF00892"/>
    </source>
</evidence>